<comment type="function">
    <text evidence="12 15">F(1)F(0) ATP synthase produces ATP from ADP in the presence of a proton or sodium gradient. F-type ATPases consist of two structural domains, F(1) containing the extramembraneous catalytic core and F(0) containing the membrane proton channel, linked together by a central stalk and a peripheral stalk. During catalysis, ATP synthesis in the catalytic domain of F(1) is coupled via a rotary mechanism of the central stalk subunits to proton translocation.</text>
</comment>
<keyword evidence="8 15" id="KW-1133">Transmembrane helix</keyword>
<evidence type="ECO:0000256" key="5">
    <source>
        <dbReference type="ARBA" id="ARBA00022547"/>
    </source>
</evidence>
<dbReference type="GO" id="GO:0046933">
    <property type="term" value="F:proton-transporting ATP synthase activity, rotational mechanism"/>
    <property type="evidence" value="ECO:0007669"/>
    <property type="project" value="UniProtKB-UniRule"/>
</dbReference>
<sequence>MLSSPEFWVGVSFVIFLGVLGYFRVHTRVLTSLDDRADRIRKELEEAQRLREEAQAMLAEAQRKQREAEKEAEDILAQAKEEAKLMAAESKKTIEDMIERRREMAEFKIAQAEEQAIKDVRAAATDLAISAAGEVIAQQVKGEKAQKLIDDSIGVLKKRLN</sequence>
<feature type="coiled-coil region" evidence="17">
    <location>
        <begin position="30"/>
        <end position="115"/>
    </location>
</feature>
<evidence type="ECO:0000256" key="8">
    <source>
        <dbReference type="ARBA" id="ARBA00022989"/>
    </source>
</evidence>
<evidence type="ECO:0000313" key="19">
    <source>
        <dbReference type="Proteomes" id="UP000593594"/>
    </source>
</evidence>
<evidence type="ECO:0000256" key="13">
    <source>
        <dbReference type="ARBA" id="ARBA00025614"/>
    </source>
</evidence>
<evidence type="ECO:0000313" key="18">
    <source>
        <dbReference type="EMBL" id="QPC42118.1"/>
    </source>
</evidence>
<name>A0A7S8HBF0_9HYPH</name>
<keyword evidence="4 15" id="KW-1003">Cell membrane</keyword>
<evidence type="ECO:0000256" key="14">
    <source>
        <dbReference type="ARBA" id="ARBA00025830"/>
    </source>
</evidence>
<dbReference type="InterPro" id="IPR002146">
    <property type="entry name" value="ATP_synth_b/b'su_bac/chlpt"/>
</dbReference>
<reference evidence="18 19" key="1">
    <citation type="submission" date="2020-06" db="EMBL/GenBank/DDBJ databases">
        <title>Genome sequence of 2 isolates from Red Sea Mangroves.</title>
        <authorList>
            <person name="Sefrji F."/>
            <person name="Michoud G."/>
            <person name="Merlino G."/>
            <person name="Daffonchio D."/>
        </authorList>
    </citation>
    <scope>NUCLEOTIDE SEQUENCE [LARGE SCALE GENOMIC DNA]</scope>
    <source>
        <strain evidence="18 19">R1DC25</strain>
    </source>
</reference>
<evidence type="ECO:0000256" key="9">
    <source>
        <dbReference type="ARBA" id="ARBA00023065"/>
    </source>
</evidence>
<evidence type="ECO:0000256" key="1">
    <source>
        <dbReference type="ARBA" id="ARBA00004377"/>
    </source>
</evidence>
<evidence type="ECO:0000256" key="4">
    <source>
        <dbReference type="ARBA" id="ARBA00022475"/>
    </source>
</evidence>
<protein>
    <recommendedName>
        <fullName evidence="15">ATP synthase subunit b</fullName>
    </recommendedName>
    <alternativeName>
        <fullName evidence="15">ATP synthase F(0) sector subunit b</fullName>
    </alternativeName>
    <alternativeName>
        <fullName evidence="15">ATPase subunit I</fullName>
    </alternativeName>
    <alternativeName>
        <fullName evidence="15">F-type ATPase subunit b</fullName>
        <shortName evidence="15">F-ATPase subunit b</shortName>
    </alternativeName>
</protein>
<dbReference type="GO" id="GO:0045259">
    <property type="term" value="C:proton-transporting ATP synthase complex"/>
    <property type="evidence" value="ECO:0007669"/>
    <property type="project" value="UniProtKB-KW"/>
</dbReference>
<evidence type="ECO:0000256" key="16">
    <source>
        <dbReference type="RuleBase" id="RU003848"/>
    </source>
</evidence>
<dbReference type="InterPro" id="IPR050059">
    <property type="entry name" value="ATP_synthase_B_chain"/>
</dbReference>
<proteinExistence type="inferred from homology"/>
<keyword evidence="7 15" id="KW-0375">Hydrogen ion transport</keyword>
<organism evidence="18 19">
    <name type="scientific">Kaustia mangrovi</name>
    <dbReference type="NCBI Taxonomy" id="2593653"/>
    <lineage>
        <taxon>Bacteria</taxon>
        <taxon>Pseudomonadati</taxon>
        <taxon>Pseudomonadota</taxon>
        <taxon>Alphaproteobacteria</taxon>
        <taxon>Hyphomicrobiales</taxon>
        <taxon>Parvibaculaceae</taxon>
        <taxon>Kaustia</taxon>
    </lineage>
</organism>
<dbReference type="CDD" id="cd06503">
    <property type="entry name" value="ATP-synt_Fo_b"/>
    <property type="match status" value="1"/>
</dbReference>
<dbReference type="GO" id="GO:0005886">
    <property type="term" value="C:plasma membrane"/>
    <property type="evidence" value="ECO:0007669"/>
    <property type="project" value="UniProtKB-SubCell"/>
</dbReference>
<evidence type="ECO:0000256" key="12">
    <source>
        <dbReference type="ARBA" id="ARBA00025198"/>
    </source>
</evidence>
<keyword evidence="3 15" id="KW-0813">Transport</keyword>
<comment type="similarity">
    <text evidence="2 15 16">Belongs to the ATPase B chain family.</text>
</comment>
<dbReference type="HAMAP" id="MF_01398">
    <property type="entry name" value="ATP_synth_b_bprime"/>
    <property type="match status" value="1"/>
</dbReference>
<comment type="subcellular location">
    <subcellularLocation>
        <location evidence="1">Cell inner membrane</location>
        <topology evidence="1">Single-pass membrane protein</topology>
    </subcellularLocation>
    <subcellularLocation>
        <location evidence="15">Cell membrane</location>
        <topology evidence="15">Single-pass membrane protein</topology>
    </subcellularLocation>
</comment>
<dbReference type="Proteomes" id="UP000593594">
    <property type="component" value="Chromosome"/>
</dbReference>
<evidence type="ECO:0000256" key="7">
    <source>
        <dbReference type="ARBA" id="ARBA00022781"/>
    </source>
</evidence>
<comment type="function">
    <text evidence="13">Component of the F(0) channel, it forms part of the peripheral stalk, linking F(1) to F(0). The b'-subunit is a diverged and duplicated form of b found in plants and photosynthetic bacteria.</text>
</comment>
<evidence type="ECO:0000256" key="11">
    <source>
        <dbReference type="ARBA" id="ARBA00023310"/>
    </source>
</evidence>
<dbReference type="PANTHER" id="PTHR33445">
    <property type="entry name" value="ATP SYNTHASE SUBUNIT B', CHLOROPLASTIC"/>
    <property type="match status" value="1"/>
</dbReference>
<evidence type="ECO:0000256" key="2">
    <source>
        <dbReference type="ARBA" id="ARBA00005513"/>
    </source>
</evidence>
<keyword evidence="6 15" id="KW-0812">Transmembrane</keyword>
<keyword evidence="19" id="KW-1185">Reference proteome</keyword>
<evidence type="ECO:0000256" key="10">
    <source>
        <dbReference type="ARBA" id="ARBA00023136"/>
    </source>
</evidence>
<feature type="transmembrane region" description="Helical" evidence="15">
    <location>
        <begin position="6"/>
        <end position="23"/>
    </location>
</feature>
<dbReference type="KEGG" id="kmn:HW532_05025"/>
<dbReference type="RefSeq" id="WP_213163350.1">
    <property type="nucleotide sequence ID" value="NZ_CP058214.1"/>
</dbReference>
<keyword evidence="11 15" id="KW-0066">ATP synthesis</keyword>
<dbReference type="EMBL" id="CP058214">
    <property type="protein sequence ID" value="QPC42118.1"/>
    <property type="molecule type" value="Genomic_DNA"/>
</dbReference>
<keyword evidence="17" id="KW-0175">Coiled coil</keyword>
<accession>A0A7S8HBF0</accession>
<dbReference type="Pfam" id="PF00430">
    <property type="entry name" value="ATP-synt_B"/>
    <property type="match status" value="1"/>
</dbReference>
<dbReference type="AlphaFoldDB" id="A0A7S8HBF0"/>
<evidence type="ECO:0000256" key="3">
    <source>
        <dbReference type="ARBA" id="ARBA00022448"/>
    </source>
</evidence>
<keyword evidence="10 15" id="KW-0472">Membrane</keyword>
<comment type="subunit">
    <text evidence="14 15">F-type ATPases have 2 components, F(1) - the catalytic core - and F(0) - the membrane proton channel. F(1) has five subunits: alpha(3), beta(3), gamma(1), delta(1), epsilon(1). F(0) has three main subunits: a(1), b(2) and c(10-14). The alpha and beta chains form an alternating ring which encloses part of the gamma chain. F(1) is attached to F(0) by a central stalk formed by the gamma and epsilon chains, while a peripheral stalk is formed by the delta and b chains.</text>
</comment>
<dbReference type="GO" id="GO:0046961">
    <property type="term" value="F:proton-transporting ATPase activity, rotational mechanism"/>
    <property type="evidence" value="ECO:0007669"/>
    <property type="project" value="TreeGrafter"/>
</dbReference>
<gene>
    <name evidence="15" type="primary">atpF</name>
    <name evidence="18" type="ORF">HW532_05025</name>
</gene>
<evidence type="ECO:0000256" key="6">
    <source>
        <dbReference type="ARBA" id="ARBA00022692"/>
    </source>
</evidence>
<keyword evidence="5 15" id="KW-0138">CF(0)</keyword>
<dbReference type="PANTHER" id="PTHR33445:SF1">
    <property type="entry name" value="ATP SYNTHASE SUBUNIT B"/>
    <property type="match status" value="1"/>
</dbReference>
<evidence type="ECO:0000256" key="15">
    <source>
        <dbReference type="HAMAP-Rule" id="MF_01398"/>
    </source>
</evidence>
<evidence type="ECO:0000256" key="17">
    <source>
        <dbReference type="SAM" id="Coils"/>
    </source>
</evidence>
<keyword evidence="9 15" id="KW-0406">Ion transport</keyword>